<proteinExistence type="predicted"/>
<gene>
    <name evidence="1" type="ORF">SLEP1_g27874</name>
</gene>
<name>A0AAV5JYW9_9ROSI</name>
<evidence type="ECO:0000313" key="2">
    <source>
        <dbReference type="Proteomes" id="UP001054252"/>
    </source>
</evidence>
<protein>
    <submittedName>
        <fullName evidence="1">Uncharacterized protein</fullName>
    </submittedName>
</protein>
<dbReference type="Proteomes" id="UP001054252">
    <property type="component" value="Unassembled WGS sequence"/>
</dbReference>
<dbReference type="AlphaFoldDB" id="A0AAV5JYW9"/>
<evidence type="ECO:0000313" key="1">
    <source>
        <dbReference type="EMBL" id="GKV17360.1"/>
    </source>
</evidence>
<dbReference type="EMBL" id="BPVZ01000047">
    <property type="protein sequence ID" value="GKV17360.1"/>
    <property type="molecule type" value="Genomic_DNA"/>
</dbReference>
<reference evidence="1 2" key="1">
    <citation type="journal article" date="2021" name="Commun. Biol.">
        <title>The genome of Shorea leprosula (Dipterocarpaceae) highlights the ecological relevance of drought in aseasonal tropical rainforests.</title>
        <authorList>
            <person name="Ng K.K.S."/>
            <person name="Kobayashi M.J."/>
            <person name="Fawcett J.A."/>
            <person name="Hatakeyama M."/>
            <person name="Paape T."/>
            <person name="Ng C.H."/>
            <person name="Ang C.C."/>
            <person name="Tnah L.H."/>
            <person name="Lee C.T."/>
            <person name="Nishiyama T."/>
            <person name="Sese J."/>
            <person name="O'Brien M.J."/>
            <person name="Copetti D."/>
            <person name="Mohd Noor M.I."/>
            <person name="Ong R.C."/>
            <person name="Putra M."/>
            <person name="Sireger I.Z."/>
            <person name="Indrioko S."/>
            <person name="Kosugi Y."/>
            <person name="Izuno A."/>
            <person name="Isagi Y."/>
            <person name="Lee S.L."/>
            <person name="Shimizu K.K."/>
        </authorList>
    </citation>
    <scope>NUCLEOTIDE SEQUENCE [LARGE SCALE GENOMIC DNA]</scope>
    <source>
        <strain evidence="1">214</strain>
    </source>
</reference>
<comment type="caution">
    <text evidence="1">The sequence shown here is derived from an EMBL/GenBank/DDBJ whole genome shotgun (WGS) entry which is preliminary data.</text>
</comment>
<sequence>MIYQKKLYDICNCFTESASKFRTEFLLVCYAGCCYAIVTAIPCHFDHVVLHYNLAFLVLVGSH</sequence>
<organism evidence="1 2">
    <name type="scientific">Rubroshorea leprosula</name>
    <dbReference type="NCBI Taxonomy" id="152421"/>
    <lineage>
        <taxon>Eukaryota</taxon>
        <taxon>Viridiplantae</taxon>
        <taxon>Streptophyta</taxon>
        <taxon>Embryophyta</taxon>
        <taxon>Tracheophyta</taxon>
        <taxon>Spermatophyta</taxon>
        <taxon>Magnoliopsida</taxon>
        <taxon>eudicotyledons</taxon>
        <taxon>Gunneridae</taxon>
        <taxon>Pentapetalae</taxon>
        <taxon>rosids</taxon>
        <taxon>malvids</taxon>
        <taxon>Malvales</taxon>
        <taxon>Dipterocarpaceae</taxon>
        <taxon>Rubroshorea</taxon>
    </lineage>
</organism>
<accession>A0AAV5JYW9</accession>
<keyword evidence="2" id="KW-1185">Reference proteome</keyword>